<dbReference type="GO" id="GO:0016301">
    <property type="term" value="F:kinase activity"/>
    <property type="evidence" value="ECO:0007669"/>
    <property type="project" value="UniProtKB-KW"/>
</dbReference>
<dbReference type="Pfam" id="PF00106">
    <property type="entry name" value="adh_short"/>
    <property type="match status" value="2"/>
</dbReference>
<keyword evidence="2" id="KW-0521">NADP</keyword>
<accession>A0A8H6T8J3</accession>
<keyword evidence="3" id="KW-0560">Oxidoreductase</keyword>
<dbReference type="GO" id="GO:0016491">
    <property type="term" value="F:oxidoreductase activity"/>
    <property type="evidence" value="ECO:0007669"/>
    <property type="project" value="UniProtKB-KW"/>
</dbReference>
<comment type="caution">
    <text evidence="4">The sequence shown here is derived from an EMBL/GenBank/DDBJ whole genome shotgun (WGS) entry which is preliminary data.</text>
</comment>
<dbReference type="Gene3D" id="3.40.50.720">
    <property type="entry name" value="NAD(P)-binding Rossmann-like Domain"/>
    <property type="match status" value="2"/>
</dbReference>
<dbReference type="PRINTS" id="PR00081">
    <property type="entry name" value="GDHRDH"/>
</dbReference>
<evidence type="ECO:0000256" key="1">
    <source>
        <dbReference type="ARBA" id="ARBA00006484"/>
    </source>
</evidence>
<dbReference type="AlphaFoldDB" id="A0A8H6T8J3"/>
<evidence type="ECO:0000256" key="2">
    <source>
        <dbReference type="ARBA" id="ARBA00022857"/>
    </source>
</evidence>
<dbReference type="Proteomes" id="UP000613580">
    <property type="component" value="Unassembled WGS sequence"/>
</dbReference>
<proteinExistence type="inferred from homology"/>
<gene>
    <name evidence="4" type="ORF">HMN09_00541800</name>
</gene>
<organism evidence="4 5">
    <name type="scientific">Mycena chlorophos</name>
    <name type="common">Agaric fungus</name>
    <name type="synonym">Agaricus chlorophos</name>
    <dbReference type="NCBI Taxonomy" id="658473"/>
    <lineage>
        <taxon>Eukaryota</taxon>
        <taxon>Fungi</taxon>
        <taxon>Dikarya</taxon>
        <taxon>Basidiomycota</taxon>
        <taxon>Agaricomycotina</taxon>
        <taxon>Agaricomycetes</taxon>
        <taxon>Agaricomycetidae</taxon>
        <taxon>Agaricales</taxon>
        <taxon>Marasmiineae</taxon>
        <taxon>Mycenaceae</taxon>
        <taxon>Mycena</taxon>
    </lineage>
</organism>
<dbReference type="OrthoDB" id="191139at2759"/>
<keyword evidence="5" id="KW-1185">Reference proteome</keyword>
<protein>
    <submittedName>
        <fullName evidence="4">Protein kinase domain-containing protein</fullName>
    </submittedName>
</protein>
<evidence type="ECO:0000313" key="4">
    <source>
        <dbReference type="EMBL" id="KAF7313843.1"/>
    </source>
</evidence>
<dbReference type="EMBL" id="JACAZE010000006">
    <property type="protein sequence ID" value="KAF7313843.1"/>
    <property type="molecule type" value="Genomic_DNA"/>
</dbReference>
<sequence length="658" mass="70796">MPGPASQDGLVDLTGKVVFVTGGNAGIGFSTIQILARKGAKVYMGTRSEERGMAAIQKLEAEGLGEGSVHLLKLDLSSVCGTVSAAEEFLQKETRLDILVNNAGRTPPAPYPIDSQGLRDVMAINHVAHFALTEALLPLLEKTAKEDGSDVRIVNVTSAGHLFVAPKSFASFESLNEDFGMSLRGSIRTYGLSKLANILHMKELQKRVMKRAVPIMCVSVHPGAVKTDGNSFGEQLPIIGHLVYKLLFRPLDYGGRTVAFAAAGKKVTARKEKYRGVYLVPVGKLGKPSKAAKNERLAAELYKTTTKVVDDLLEAGGRKKLDRLSAQTLTILVQMTAPQRDLVDLKGKVVLLTGGNAGIGYTTIQMLARQGAKVYMGARDEGRAMAAIKKLEAEGTGAGSVHWLKLDLSTVCATVSAAEEFKTKETRLDILVNNAGRQSPGPFNIDSQGIREVMAINHVAHFALTEALLPLLEQTAKQADSDVRIVNVSSVGHTFVAPESFASLESLNEDYGDSLYNSLQTYGLTKLANILHIKDLQKRLKRRSVPITCLAVHPGAIRTEGTYSLGDQIPFVGRFLYWLIFGSVDNGAKTVVFAAAGKQVAADKGKYEGSYIVPSGKLATPSASARNERLAAELYDTTTKVVDDLLVAGGRQSLERYE</sequence>
<dbReference type="PANTHER" id="PTHR24320:SF282">
    <property type="entry name" value="WW DOMAIN-CONTAINING OXIDOREDUCTASE"/>
    <property type="match status" value="1"/>
</dbReference>
<dbReference type="InterPro" id="IPR002347">
    <property type="entry name" value="SDR_fam"/>
</dbReference>
<name>A0A8H6T8J3_MYCCL</name>
<dbReference type="InterPro" id="IPR036291">
    <property type="entry name" value="NAD(P)-bd_dom_sf"/>
</dbReference>
<comment type="similarity">
    <text evidence="1">Belongs to the short-chain dehydrogenases/reductases (SDR) family.</text>
</comment>
<dbReference type="SUPFAM" id="SSF51735">
    <property type="entry name" value="NAD(P)-binding Rossmann-fold domains"/>
    <property type="match status" value="2"/>
</dbReference>
<dbReference type="PANTHER" id="PTHR24320">
    <property type="entry name" value="RETINOL DEHYDROGENASE"/>
    <property type="match status" value="1"/>
</dbReference>
<reference evidence="4" key="1">
    <citation type="submission" date="2020-05" db="EMBL/GenBank/DDBJ databases">
        <title>Mycena genomes resolve the evolution of fungal bioluminescence.</title>
        <authorList>
            <person name="Tsai I.J."/>
        </authorList>
    </citation>
    <scope>NUCLEOTIDE SEQUENCE</scope>
    <source>
        <strain evidence="4">110903Hualien_Pintung</strain>
    </source>
</reference>
<keyword evidence="4" id="KW-0808">Transferase</keyword>
<keyword evidence="4" id="KW-0418">Kinase</keyword>
<evidence type="ECO:0000313" key="5">
    <source>
        <dbReference type="Proteomes" id="UP000613580"/>
    </source>
</evidence>
<evidence type="ECO:0000256" key="3">
    <source>
        <dbReference type="ARBA" id="ARBA00023002"/>
    </source>
</evidence>